<keyword evidence="1" id="KW-0812">Transmembrane</keyword>
<dbReference type="STRING" id="1618443.UV73_C0004G0125"/>
<dbReference type="EMBL" id="LCFP01000004">
    <property type="protein sequence ID" value="KKS97983.1"/>
    <property type="molecule type" value="Genomic_DNA"/>
</dbReference>
<dbReference type="AlphaFoldDB" id="A0A0G1GGP6"/>
<dbReference type="Proteomes" id="UP000034894">
    <property type="component" value="Unassembled WGS sequence"/>
</dbReference>
<organism evidence="2 3">
    <name type="scientific">Candidatus Gottesmanbacteria bacterium GW2011_GWA2_43_14</name>
    <dbReference type="NCBI Taxonomy" id="1618443"/>
    <lineage>
        <taxon>Bacteria</taxon>
        <taxon>Candidatus Gottesmaniibacteriota</taxon>
    </lineage>
</organism>
<feature type="transmembrane region" description="Helical" evidence="1">
    <location>
        <begin position="12"/>
        <end position="37"/>
    </location>
</feature>
<accession>A0A0G1GGP6</accession>
<reference evidence="2 3" key="1">
    <citation type="journal article" date="2015" name="Nature">
        <title>rRNA introns, odd ribosomes, and small enigmatic genomes across a large radiation of phyla.</title>
        <authorList>
            <person name="Brown C.T."/>
            <person name="Hug L.A."/>
            <person name="Thomas B.C."/>
            <person name="Sharon I."/>
            <person name="Castelle C.J."/>
            <person name="Singh A."/>
            <person name="Wilkins M.J."/>
            <person name="Williams K.H."/>
            <person name="Banfield J.F."/>
        </authorList>
    </citation>
    <scope>NUCLEOTIDE SEQUENCE [LARGE SCALE GENOMIC DNA]</scope>
</reference>
<sequence>MMANWGYSGMMGGWGFLGAVTWLLIITFLVLGIIYFWKEINKKK</sequence>
<protein>
    <submittedName>
        <fullName evidence="2">Uncharacterized protein</fullName>
    </submittedName>
</protein>
<evidence type="ECO:0000313" key="2">
    <source>
        <dbReference type="EMBL" id="KKS97983.1"/>
    </source>
</evidence>
<comment type="caution">
    <text evidence="2">The sequence shown here is derived from an EMBL/GenBank/DDBJ whole genome shotgun (WGS) entry which is preliminary data.</text>
</comment>
<proteinExistence type="predicted"/>
<evidence type="ECO:0000256" key="1">
    <source>
        <dbReference type="SAM" id="Phobius"/>
    </source>
</evidence>
<keyword evidence="1" id="KW-1133">Transmembrane helix</keyword>
<keyword evidence="1" id="KW-0472">Membrane</keyword>
<name>A0A0G1GGP6_9BACT</name>
<evidence type="ECO:0000313" key="3">
    <source>
        <dbReference type="Proteomes" id="UP000034894"/>
    </source>
</evidence>
<gene>
    <name evidence="2" type="ORF">UV73_C0004G0125</name>
</gene>